<evidence type="ECO:0000313" key="2">
    <source>
        <dbReference type="Proteomes" id="UP000499080"/>
    </source>
</evidence>
<dbReference type="Proteomes" id="UP000499080">
    <property type="component" value="Unassembled WGS sequence"/>
</dbReference>
<reference evidence="1 2" key="1">
    <citation type="journal article" date="2019" name="Sci. Rep.">
        <title>Orb-weaving spider Araneus ventricosus genome elucidates the spidroin gene catalogue.</title>
        <authorList>
            <person name="Kono N."/>
            <person name="Nakamura H."/>
            <person name="Ohtoshi R."/>
            <person name="Moran D.A.P."/>
            <person name="Shinohara A."/>
            <person name="Yoshida Y."/>
            <person name="Fujiwara M."/>
            <person name="Mori M."/>
            <person name="Tomita M."/>
            <person name="Arakawa K."/>
        </authorList>
    </citation>
    <scope>NUCLEOTIDE SEQUENCE [LARGE SCALE GENOMIC DNA]</scope>
</reference>
<comment type="caution">
    <text evidence="1">The sequence shown here is derived from an EMBL/GenBank/DDBJ whole genome shotgun (WGS) entry which is preliminary data.</text>
</comment>
<accession>A0A4Y1ZJW8</accession>
<dbReference type="EMBL" id="BGPR01075152">
    <property type="protein sequence ID" value="GBL53842.1"/>
    <property type="molecule type" value="Genomic_DNA"/>
</dbReference>
<keyword evidence="2" id="KW-1185">Reference proteome</keyword>
<name>A0A4Y1ZJW8_ARAVE</name>
<gene>
    <name evidence="1" type="ORF">AVEN_15999_1</name>
</gene>
<sequence>ASFKAPRKLRCWRCQSSGLTEKPLEGGVKHPFLPGLVLSLKYPLGCPGGSVIDEFSPSPPVEDCWAARVGSAGL</sequence>
<proteinExistence type="predicted"/>
<feature type="non-terminal residue" evidence="1">
    <location>
        <position position="1"/>
    </location>
</feature>
<dbReference type="AlphaFoldDB" id="A0A4Y1ZJW8"/>
<organism evidence="1 2">
    <name type="scientific">Araneus ventricosus</name>
    <name type="common">Orbweaver spider</name>
    <name type="synonym">Epeira ventricosa</name>
    <dbReference type="NCBI Taxonomy" id="182803"/>
    <lineage>
        <taxon>Eukaryota</taxon>
        <taxon>Metazoa</taxon>
        <taxon>Ecdysozoa</taxon>
        <taxon>Arthropoda</taxon>
        <taxon>Chelicerata</taxon>
        <taxon>Arachnida</taxon>
        <taxon>Araneae</taxon>
        <taxon>Araneomorphae</taxon>
        <taxon>Entelegynae</taxon>
        <taxon>Araneoidea</taxon>
        <taxon>Araneidae</taxon>
        <taxon>Araneus</taxon>
    </lineage>
</organism>
<protein>
    <submittedName>
        <fullName evidence="1">Uncharacterized protein</fullName>
    </submittedName>
</protein>
<evidence type="ECO:0000313" key="1">
    <source>
        <dbReference type="EMBL" id="GBL53842.1"/>
    </source>
</evidence>